<protein>
    <recommendedName>
        <fullName evidence="1">TLDc domain-containing protein</fullName>
    </recommendedName>
</protein>
<sequence length="202" mass="22738">MKDFENFQIEGQNSVTAKKLLEEPILFQDSLIITDKEKQQTMQSYFTQMGNSRVRVTLLYRATRDGFGVKNFHQTCDNKGPTIAIIQTTEDFVIGGYTDEHWQGPYAFKSSFGGWLFTLSHPHPIKRNPSSGMGILCNGYYGVNFGNWAIGVFDNSDANDDSYVHGPRSGEDYAFGGVHLFGGNGQRQFVSREIEVYGVSQY</sequence>
<name>A0A8J8T2K3_HALGN</name>
<dbReference type="AlphaFoldDB" id="A0A8J8T2K3"/>
<feature type="domain" description="TLDc" evidence="1">
    <location>
        <begin position="32"/>
        <end position="200"/>
    </location>
</feature>
<evidence type="ECO:0000313" key="2">
    <source>
        <dbReference type="EMBL" id="TNV79922.1"/>
    </source>
</evidence>
<evidence type="ECO:0000313" key="3">
    <source>
        <dbReference type="Proteomes" id="UP000785679"/>
    </source>
</evidence>
<dbReference type="Proteomes" id="UP000785679">
    <property type="component" value="Unassembled WGS sequence"/>
</dbReference>
<dbReference type="OrthoDB" id="25620at2759"/>
<organism evidence="2 3">
    <name type="scientific">Halteria grandinella</name>
    <dbReference type="NCBI Taxonomy" id="5974"/>
    <lineage>
        <taxon>Eukaryota</taxon>
        <taxon>Sar</taxon>
        <taxon>Alveolata</taxon>
        <taxon>Ciliophora</taxon>
        <taxon>Intramacronucleata</taxon>
        <taxon>Spirotrichea</taxon>
        <taxon>Stichotrichia</taxon>
        <taxon>Sporadotrichida</taxon>
        <taxon>Halteriidae</taxon>
        <taxon>Halteria</taxon>
    </lineage>
</organism>
<keyword evidence="3" id="KW-1185">Reference proteome</keyword>
<proteinExistence type="predicted"/>
<dbReference type="PROSITE" id="PS51886">
    <property type="entry name" value="TLDC"/>
    <property type="match status" value="1"/>
</dbReference>
<dbReference type="InterPro" id="IPR006571">
    <property type="entry name" value="TLDc_dom"/>
</dbReference>
<comment type="caution">
    <text evidence="2">The sequence shown here is derived from an EMBL/GenBank/DDBJ whole genome shotgun (WGS) entry which is preliminary data.</text>
</comment>
<dbReference type="SMART" id="SM00584">
    <property type="entry name" value="TLDc"/>
    <property type="match status" value="1"/>
</dbReference>
<evidence type="ECO:0000259" key="1">
    <source>
        <dbReference type="PROSITE" id="PS51886"/>
    </source>
</evidence>
<dbReference type="Pfam" id="PF07534">
    <property type="entry name" value="TLD"/>
    <property type="match status" value="1"/>
</dbReference>
<reference evidence="2" key="1">
    <citation type="submission" date="2019-06" db="EMBL/GenBank/DDBJ databases">
        <authorList>
            <person name="Zheng W."/>
        </authorList>
    </citation>
    <scope>NUCLEOTIDE SEQUENCE</scope>
    <source>
        <strain evidence="2">QDHG01</strain>
    </source>
</reference>
<gene>
    <name evidence="2" type="ORF">FGO68_gene4797</name>
</gene>
<dbReference type="EMBL" id="RRYP01008225">
    <property type="protein sequence ID" value="TNV79922.1"/>
    <property type="molecule type" value="Genomic_DNA"/>
</dbReference>
<accession>A0A8J8T2K3</accession>